<evidence type="ECO:0000313" key="3">
    <source>
        <dbReference type="Proteomes" id="UP001266305"/>
    </source>
</evidence>
<accession>A0ABQ9VFV7</accession>
<feature type="non-terminal residue" evidence="2">
    <location>
        <position position="116"/>
    </location>
</feature>
<evidence type="ECO:0000313" key="2">
    <source>
        <dbReference type="EMBL" id="KAK2108132.1"/>
    </source>
</evidence>
<keyword evidence="1" id="KW-0472">Membrane</keyword>
<comment type="caution">
    <text evidence="2">The sequence shown here is derived from an EMBL/GenBank/DDBJ whole genome shotgun (WGS) entry which is preliminary data.</text>
</comment>
<organism evidence="2 3">
    <name type="scientific">Saguinus oedipus</name>
    <name type="common">Cotton-top tamarin</name>
    <name type="synonym">Oedipomidas oedipus</name>
    <dbReference type="NCBI Taxonomy" id="9490"/>
    <lineage>
        <taxon>Eukaryota</taxon>
        <taxon>Metazoa</taxon>
        <taxon>Chordata</taxon>
        <taxon>Craniata</taxon>
        <taxon>Vertebrata</taxon>
        <taxon>Euteleostomi</taxon>
        <taxon>Mammalia</taxon>
        <taxon>Eutheria</taxon>
        <taxon>Euarchontoglires</taxon>
        <taxon>Primates</taxon>
        <taxon>Haplorrhini</taxon>
        <taxon>Platyrrhini</taxon>
        <taxon>Cebidae</taxon>
        <taxon>Callitrichinae</taxon>
        <taxon>Saguinus</taxon>
    </lineage>
</organism>
<evidence type="ECO:0000256" key="1">
    <source>
        <dbReference type="SAM" id="Phobius"/>
    </source>
</evidence>
<feature type="non-terminal residue" evidence="2">
    <location>
        <position position="1"/>
    </location>
</feature>
<dbReference type="EMBL" id="JASSZA010000006">
    <property type="protein sequence ID" value="KAK2108132.1"/>
    <property type="molecule type" value="Genomic_DNA"/>
</dbReference>
<keyword evidence="3" id="KW-1185">Reference proteome</keyword>
<feature type="transmembrane region" description="Helical" evidence="1">
    <location>
        <begin position="54"/>
        <end position="73"/>
    </location>
</feature>
<protein>
    <submittedName>
        <fullName evidence="2">Uncharacterized protein</fullName>
    </submittedName>
</protein>
<feature type="transmembrane region" description="Helical" evidence="1">
    <location>
        <begin position="24"/>
        <end position="48"/>
    </location>
</feature>
<dbReference type="Proteomes" id="UP001266305">
    <property type="component" value="Unassembled WGS sequence"/>
</dbReference>
<name>A0ABQ9VFV7_SAGOE</name>
<reference evidence="2 3" key="1">
    <citation type="submission" date="2023-05" db="EMBL/GenBank/DDBJ databases">
        <title>B98-5 Cell Line De Novo Hybrid Assembly: An Optical Mapping Approach.</title>
        <authorList>
            <person name="Kananen K."/>
            <person name="Auerbach J.A."/>
            <person name="Kautto E."/>
            <person name="Blachly J.S."/>
        </authorList>
    </citation>
    <scope>NUCLEOTIDE SEQUENCE [LARGE SCALE GENOMIC DNA]</scope>
    <source>
        <strain evidence="2">B95-8</strain>
        <tissue evidence="2">Cell line</tissue>
    </source>
</reference>
<proteinExistence type="predicted"/>
<gene>
    <name evidence="2" type="ORF">P7K49_013297</name>
</gene>
<keyword evidence="1" id="KW-1133">Transmembrane helix</keyword>
<keyword evidence="1" id="KW-0812">Transmembrane</keyword>
<sequence length="116" mass="12378">EQRALSKATRRGTSRLWPETRQCWAQGAASAVLVFISLGANSVLVFIGLGANSVLVFIGLGANSVLVFIGLGAKKGGSMRTSQPPRLHPGEFHVTIHGIHGMKRDLRSQHPAPLQS</sequence>